<dbReference type="RefSeq" id="WP_344638436.1">
    <property type="nucleotide sequence ID" value="NZ_BAAATR010000022.1"/>
</dbReference>
<dbReference type="EMBL" id="BAAATR010000022">
    <property type="protein sequence ID" value="GAA2257508.1"/>
    <property type="molecule type" value="Genomic_DNA"/>
</dbReference>
<feature type="binding site" evidence="4">
    <location>
        <begin position="96"/>
        <end position="98"/>
    </location>
    <ligand>
        <name>acetyl-CoA</name>
        <dbReference type="ChEBI" id="CHEBI:57288"/>
    </ligand>
</feature>
<keyword evidence="3 4" id="KW-0012">Acyltransferase</keyword>
<dbReference type="InterPro" id="IPR025559">
    <property type="entry name" value="Eis_dom"/>
</dbReference>
<name>A0ABN3EFE3_9ACTN</name>
<proteinExistence type="inferred from homology"/>
<evidence type="ECO:0000259" key="5">
    <source>
        <dbReference type="PROSITE" id="PS51186"/>
    </source>
</evidence>
<comment type="caution">
    <text evidence="6">The sequence shown here is derived from an EMBL/GenBank/DDBJ whole genome shotgun (WGS) entry which is preliminary data.</text>
</comment>
<dbReference type="SUPFAM" id="SSF55718">
    <property type="entry name" value="SCP-like"/>
    <property type="match status" value="1"/>
</dbReference>
<feature type="domain" description="N-acetyltransferase" evidence="5">
    <location>
        <begin position="17"/>
        <end position="175"/>
    </location>
</feature>
<dbReference type="PROSITE" id="PS51186">
    <property type="entry name" value="GNAT"/>
    <property type="match status" value="1"/>
</dbReference>
<dbReference type="InterPro" id="IPR016181">
    <property type="entry name" value="Acyl_CoA_acyltransferase"/>
</dbReference>
<feature type="active site" description="Proton acceptor; via carboxylate" evidence="4">
    <location>
        <position position="426"/>
    </location>
</feature>
<reference evidence="6 7" key="1">
    <citation type="journal article" date="2019" name="Int. J. Syst. Evol. Microbiol.">
        <title>The Global Catalogue of Microorganisms (GCM) 10K type strain sequencing project: providing services to taxonomists for standard genome sequencing and annotation.</title>
        <authorList>
            <consortium name="The Broad Institute Genomics Platform"/>
            <consortium name="The Broad Institute Genome Sequencing Center for Infectious Disease"/>
            <person name="Wu L."/>
            <person name="Ma J."/>
        </authorList>
    </citation>
    <scope>NUCLEOTIDE SEQUENCE [LARGE SCALE GENOMIC DNA]</scope>
    <source>
        <strain evidence="6 7">JCM 7356</strain>
    </source>
</reference>
<comment type="subunit">
    <text evidence="4">Homohexamer; trimer of dimers.</text>
</comment>
<feature type="binding site" evidence="4">
    <location>
        <begin position="104"/>
        <end position="109"/>
    </location>
    <ligand>
        <name>acetyl-CoA</name>
        <dbReference type="ChEBI" id="CHEBI:57288"/>
    </ligand>
</feature>
<gene>
    <name evidence="6" type="ORF">GCM10010430_46660</name>
</gene>
<feature type="active site" description="Proton donor" evidence="4">
    <location>
        <position position="137"/>
    </location>
</feature>
<dbReference type="Gene3D" id="3.30.1050.10">
    <property type="entry name" value="SCP2 sterol-binding domain"/>
    <property type="match status" value="1"/>
</dbReference>
<dbReference type="InterPro" id="IPR041380">
    <property type="entry name" value="Acetyltransf_17"/>
</dbReference>
<organism evidence="6 7">
    <name type="scientific">Kitasatospora cystarginea</name>
    <dbReference type="NCBI Taxonomy" id="58350"/>
    <lineage>
        <taxon>Bacteria</taxon>
        <taxon>Bacillati</taxon>
        <taxon>Actinomycetota</taxon>
        <taxon>Actinomycetes</taxon>
        <taxon>Kitasatosporales</taxon>
        <taxon>Streptomycetaceae</taxon>
        <taxon>Kitasatospora</taxon>
    </lineage>
</organism>
<dbReference type="HAMAP" id="MF_01812">
    <property type="entry name" value="Eis"/>
    <property type="match status" value="1"/>
</dbReference>
<evidence type="ECO:0000256" key="3">
    <source>
        <dbReference type="ARBA" id="ARBA00023315"/>
    </source>
</evidence>
<evidence type="ECO:0000256" key="1">
    <source>
        <dbReference type="ARBA" id="ARBA00009213"/>
    </source>
</evidence>
<dbReference type="InterPro" id="IPR000182">
    <property type="entry name" value="GNAT_dom"/>
</dbReference>
<evidence type="ECO:0000256" key="4">
    <source>
        <dbReference type="HAMAP-Rule" id="MF_01812"/>
    </source>
</evidence>
<dbReference type="PANTHER" id="PTHR37817:SF1">
    <property type="entry name" value="N-ACETYLTRANSFERASE EIS"/>
    <property type="match status" value="1"/>
</dbReference>
<dbReference type="Pfam" id="PF13530">
    <property type="entry name" value="SCP2_2"/>
    <property type="match status" value="1"/>
</dbReference>
<dbReference type="Gene3D" id="3.40.630.30">
    <property type="match status" value="2"/>
</dbReference>
<accession>A0ABN3EFE3</accession>
<feature type="binding site" evidence="4">
    <location>
        <begin position="132"/>
        <end position="133"/>
    </location>
    <ligand>
        <name>acetyl-CoA</name>
        <dbReference type="ChEBI" id="CHEBI:57288"/>
    </ligand>
</feature>
<dbReference type="Pfam" id="PF13527">
    <property type="entry name" value="Acetyltransf_9"/>
    <property type="match status" value="1"/>
</dbReference>
<dbReference type="InterPro" id="IPR022902">
    <property type="entry name" value="NAcTrfase_Eis"/>
</dbReference>
<dbReference type="CDD" id="cd04301">
    <property type="entry name" value="NAT_SF"/>
    <property type="match status" value="1"/>
</dbReference>
<dbReference type="PANTHER" id="PTHR37817">
    <property type="entry name" value="N-ACETYLTRANSFERASE EIS"/>
    <property type="match status" value="1"/>
</dbReference>
<evidence type="ECO:0000313" key="6">
    <source>
        <dbReference type="EMBL" id="GAA2257508.1"/>
    </source>
</evidence>
<dbReference type="NCBIfam" id="NF002367">
    <property type="entry name" value="PRK01346.1-4"/>
    <property type="match status" value="1"/>
</dbReference>
<keyword evidence="2 4" id="KW-0808">Transferase</keyword>
<comment type="similarity">
    <text evidence="1 4">Belongs to the acetyltransferase Eis family.</text>
</comment>
<protein>
    <submittedName>
        <fullName evidence="6">GNAT family N-acetyltransferase</fullName>
    </submittedName>
</protein>
<sequence>MTPDLATDSTHSPYNAPEVRTLTPAEWDAWYRAAEVAFGGSEEPVEARQLWRDLTETGRSQGVWEGTTPVAASSAYSFRMAVPGGAVVPVAGVTLVAVLPTHRRRGLLTAMMRRQLDEIRARGEALAVLTASEPAIYGRFGYGLGTLHLALEIESHRVTLPPLPADGVRLRLADPVLSSPACEELYASLVPLRPGMLERRPNWDRLPLLDPPATRGNASPLQAVLAEDARSGRLLGYARYQVRPEPVSQPAAGTVLVRDIEALTPQVYARLWSYLLEIDLTDRVTAGNRPVDDPLLHLVSDTRRLHPVLEDTLYVRLVEVGEALRLREYATPVELVLDVTDEFCPWNTGRWKLQADGPGKAASCVPTAEPADLALSVRELGSAYLGGLRLAALGAAGRVTELREGAVEEASRAFASQVAPWLPHGF</sequence>
<evidence type="ECO:0000313" key="7">
    <source>
        <dbReference type="Proteomes" id="UP001500305"/>
    </source>
</evidence>
<dbReference type="SUPFAM" id="SSF55729">
    <property type="entry name" value="Acyl-CoA N-acyltransferases (Nat)"/>
    <property type="match status" value="1"/>
</dbReference>
<evidence type="ECO:0000256" key="2">
    <source>
        <dbReference type="ARBA" id="ARBA00022679"/>
    </source>
</evidence>
<dbReference type="InterPro" id="IPR051554">
    <property type="entry name" value="Acetyltransferase_Eis"/>
</dbReference>
<dbReference type="Pfam" id="PF17668">
    <property type="entry name" value="Acetyltransf_17"/>
    <property type="match status" value="1"/>
</dbReference>
<dbReference type="Proteomes" id="UP001500305">
    <property type="component" value="Unassembled WGS sequence"/>
</dbReference>
<dbReference type="InterPro" id="IPR036527">
    <property type="entry name" value="SCP2_sterol-bd_dom_sf"/>
</dbReference>
<keyword evidence="7" id="KW-1185">Reference proteome</keyword>